<name>A0ABQ9YVL8_9CRUS</name>
<gene>
    <name evidence="2" type="ORF">OUZ56_006430</name>
</gene>
<proteinExistence type="predicted"/>
<feature type="region of interest" description="Disordered" evidence="1">
    <location>
        <begin position="1"/>
        <end position="27"/>
    </location>
</feature>
<accession>A0ABQ9YVL8</accession>
<sequence length="65" mass="7282">MDRGDFKPEKEKDTQQRGKTLGVHADVKKEKTAGLLFSREIEPMSEGARKPSADTPRKPLSESQI</sequence>
<organism evidence="2 3">
    <name type="scientific">Daphnia magna</name>
    <dbReference type="NCBI Taxonomy" id="35525"/>
    <lineage>
        <taxon>Eukaryota</taxon>
        <taxon>Metazoa</taxon>
        <taxon>Ecdysozoa</taxon>
        <taxon>Arthropoda</taxon>
        <taxon>Crustacea</taxon>
        <taxon>Branchiopoda</taxon>
        <taxon>Diplostraca</taxon>
        <taxon>Cladocera</taxon>
        <taxon>Anomopoda</taxon>
        <taxon>Daphniidae</taxon>
        <taxon>Daphnia</taxon>
    </lineage>
</organism>
<evidence type="ECO:0000313" key="3">
    <source>
        <dbReference type="Proteomes" id="UP001234178"/>
    </source>
</evidence>
<evidence type="ECO:0000256" key="1">
    <source>
        <dbReference type="SAM" id="MobiDB-lite"/>
    </source>
</evidence>
<evidence type="ECO:0000313" key="2">
    <source>
        <dbReference type="EMBL" id="KAK4004703.1"/>
    </source>
</evidence>
<keyword evidence="3" id="KW-1185">Reference proteome</keyword>
<feature type="compositionally biased region" description="Basic and acidic residues" evidence="1">
    <location>
        <begin position="1"/>
        <end position="16"/>
    </location>
</feature>
<reference evidence="2 3" key="1">
    <citation type="journal article" date="2023" name="Nucleic Acids Res.">
        <title>The hologenome of Daphnia magna reveals possible DNA methylation and microbiome-mediated evolution of the host genome.</title>
        <authorList>
            <person name="Chaturvedi A."/>
            <person name="Li X."/>
            <person name="Dhandapani V."/>
            <person name="Marshall H."/>
            <person name="Kissane S."/>
            <person name="Cuenca-Cambronero M."/>
            <person name="Asole G."/>
            <person name="Calvet F."/>
            <person name="Ruiz-Romero M."/>
            <person name="Marangio P."/>
            <person name="Guigo R."/>
            <person name="Rago D."/>
            <person name="Mirbahai L."/>
            <person name="Eastwood N."/>
            <person name="Colbourne J.K."/>
            <person name="Zhou J."/>
            <person name="Mallon E."/>
            <person name="Orsini L."/>
        </authorList>
    </citation>
    <scope>NUCLEOTIDE SEQUENCE [LARGE SCALE GENOMIC DNA]</scope>
    <source>
        <strain evidence="2">LRV0_1</strain>
    </source>
</reference>
<comment type="caution">
    <text evidence="2">The sequence shown here is derived from an EMBL/GenBank/DDBJ whole genome shotgun (WGS) entry which is preliminary data.</text>
</comment>
<feature type="region of interest" description="Disordered" evidence="1">
    <location>
        <begin position="39"/>
        <end position="65"/>
    </location>
</feature>
<dbReference type="Proteomes" id="UP001234178">
    <property type="component" value="Unassembled WGS sequence"/>
</dbReference>
<dbReference type="EMBL" id="JAOYFB010000001">
    <property type="protein sequence ID" value="KAK4004703.1"/>
    <property type="molecule type" value="Genomic_DNA"/>
</dbReference>
<protein>
    <submittedName>
        <fullName evidence="2">Uncharacterized protein</fullName>
    </submittedName>
</protein>